<dbReference type="EMBL" id="MCZF01000126">
    <property type="protein sequence ID" value="PMM52736.1"/>
    <property type="molecule type" value="Genomic_DNA"/>
</dbReference>
<sequence length="80" mass="8864">MYGSEKTRAFCCNCKELTLHKYTMFSSQVQKAPQAEDKEPSLLQRILSELLSFGVTGSGATGDYKCTQCGTYLNTPDNLD</sequence>
<proteinExistence type="predicted"/>
<name>A0A2N7L0F8_VIBSP</name>
<reference evidence="1" key="3">
    <citation type="journal article" date="2018" name="Nature">
        <title>A major lineage of non-tailed dsDNA viruses as unrecognized killers of marine bacteria.</title>
        <authorList>
            <person name="Kauffman K.M."/>
            <person name="Hussain F.A."/>
            <person name="Yang J."/>
            <person name="Arevalo P."/>
            <person name="Brown J.M."/>
            <person name="Chang W.K."/>
            <person name="VanInsberghe D."/>
            <person name="Elsherbini J."/>
            <person name="Sharma R.S."/>
            <person name="Cutler M.B."/>
            <person name="Kelly L."/>
            <person name="Polz M.F."/>
        </authorList>
    </citation>
    <scope>NUCLEOTIDE SEQUENCE</scope>
    <source>
        <strain evidence="2">10N.261.48.B5</strain>
        <strain evidence="1">10N.261.55.E11</strain>
    </source>
</reference>
<evidence type="ECO:0000313" key="3">
    <source>
        <dbReference type="Proteomes" id="UP000235330"/>
    </source>
</evidence>
<reference evidence="1" key="2">
    <citation type="submission" date="2016-07" db="EMBL/GenBank/DDBJ databases">
        <authorList>
            <person name="Wan K."/>
            <person name="Booth B."/>
            <person name="Spirohn K."/>
            <person name="Hao T."/>
            <person name="Hu Y."/>
            <person name="Calderwood M."/>
            <person name="Hill D."/>
            <person name="Mohr S."/>
            <person name="Vidal M."/>
            <person name="Celniker S."/>
            <person name="Perrimon N."/>
        </authorList>
    </citation>
    <scope>NUCLEOTIDE SEQUENCE</scope>
    <source>
        <strain evidence="2">10N.261.48.B5</strain>
        <strain evidence="1">10N.261.55.E11</strain>
    </source>
</reference>
<gene>
    <name evidence="2" type="ORF">BCT54_23250</name>
    <name evidence="1" type="ORF">BCU17_10885</name>
</gene>
<dbReference type="EMBL" id="MCWU01000006">
    <property type="protein sequence ID" value="PMJ70241.1"/>
    <property type="molecule type" value="Genomic_DNA"/>
</dbReference>
<evidence type="ECO:0000313" key="2">
    <source>
        <dbReference type="EMBL" id="PMM52736.1"/>
    </source>
</evidence>
<evidence type="ECO:0000313" key="1">
    <source>
        <dbReference type="EMBL" id="PMJ70241.1"/>
    </source>
</evidence>
<dbReference type="AlphaFoldDB" id="A0A2N7L0F8"/>
<protein>
    <submittedName>
        <fullName evidence="1">Uncharacterized protein</fullName>
    </submittedName>
</protein>
<dbReference type="Proteomes" id="UP000235533">
    <property type="component" value="Unassembled WGS sequence"/>
</dbReference>
<organism evidence="1 3">
    <name type="scientific">Vibrio splendidus</name>
    <dbReference type="NCBI Taxonomy" id="29497"/>
    <lineage>
        <taxon>Bacteria</taxon>
        <taxon>Pseudomonadati</taxon>
        <taxon>Pseudomonadota</taxon>
        <taxon>Gammaproteobacteria</taxon>
        <taxon>Vibrionales</taxon>
        <taxon>Vibrionaceae</taxon>
        <taxon>Vibrio</taxon>
    </lineage>
</organism>
<dbReference type="Proteomes" id="UP000235330">
    <property type="component" value="Unassembled WGS sequence"/>
</dbReference>
<comment type="caution">
    <text evidence="1">The sequence shown here is derived from an EMBL/GenBank/DDBJ whole genome shotgun (WGS) entry which is preliminary data.</text>
</comment>
<accession>A0A2N7L0F8</accession>
<evidence type="ECO:0000313" key="4">
    <source>
        <dbReference type="Proteomes" id="UP000235533"/>
    </source>
</evidence>
<reference evidence="3 4" key="1">
    <citation type="submission" date="2016-07" db="EMBL/GenBank/DDBJ databases">
        <title>Nontailed viruses are major unrecognized killers of bacteria in the ocean.</title>
        <authorList>
            <person name="Kauffman K."/>
            <person name="Hussain F."/>
            <person name="Yang J."/>
            <person name="Arevalo P."/>
            <person name="Brown J."/>
            <person name="Cutler M."/>
            <person name="Kelly L."/>
            <person name="Polz M.F."/>
        </authorList>
    </citation>
    <scope>NUCLEOTIDE SEQUENCE [LARGE SCALE GENOMIC DNA]</scope>
    <source>
        <strain evidence="4">10N.261.48.B5</strain>
        <strain evidence="3">10N.261.55.E11</strain>
    </source>
</reference>
<dbReference type="RefSeq" id="WP_133150082.1">
    <property type="nucleotide sequence ID" value="NZ_CAWNSM010000006.1"/>
</dbReference>